<dbReference type="NCBIfam" id="TIGR01496">
    <property type="entry name" value="DHPS"/>
    <property type="match status" value="1"/>
</dbReference>
<comment type="cofactor">
    <cofactor evidence="2">
        <name>Mg(2+)</name>
        <dbReference type="ChEBI" id="CHEBI:18420"/>
    </cofactor>
</comment>
<evidence type="ECO:0000256" key="5">
    <source>
        <dbReference type="ARBA" id="ARBA00022679"/>
    </source>
</evidence>
<evidence type="ECO:0000259" key="9">
    <source>
        <dbReference type="PROSITE" id="PS50972"/>
    </source>
</evidence>
<evidence type="ECO:0000313" key="11">
    <source>
        <dbReference type="Proteomes" id="UP000070578"/>
    </source>
</evidence>
<reference evidence="10 11" key="1">
    <citation type="submission" date="2016-02" db="EMBL/GenBank/DDBJ databases">
        <authorList>
            <person name="Wen L."/>
            <person name="He K."/>
            <person name="Yang H."/>
        </authorList>
    </citation>
    <scope>NUCLEOTIDE SEQUENCE [LARGE SCALE GENOMIC DNA]</scope>
    <source>
        <strain evidence="10">ShG14-8</strain>
    </source>
</reference>
<evidence type="ECO:0000256" key="1">
    <source>
        <dbReference type="ARBA" id="ARBA00000012"/>
    </source>
</evidence>
<evidence type="ECO:0000256" key="7">
    <source>
        <dbReference type="ARBA" id="ARBA00022842"/>
    </source>
</evidence>
<dbReference type="InterPro" id="IPR045031">
    <property type="entry name" value="DHP_synth-like"/>
</dbReference>
<evidence type="ECO:0000256" key="3">
    <source>
        <dbReference type="ARBA" id="ARBA00004763"/>
    </source>
</evidence>
<evidence type="ECO:0000256" key="4">
    <source>
        <dbReference type="ARBA" id="ARBA00012458"/>
    </source>
</evidence>
<feature type="domain" description="Pterin-binding" evidence="9">
    <location>
        <begin position="1"/>
        <end position="249"/>
    </location>
</feature>
<dbReference type="InterPro" id="IPR011005">
    <property type="entry name" value="Dihydropteroate_synth-like_sf"/>
</dbReference>
<dbReference type="PROSITE" id="PS50972">
    <property type="entry name" value="PTERIN_BINDING"/>
    <property type="match status" value="1"/>
</dbReference>
<dbReference type="Gene3D" id="3.20.20.20">
    <property type="entry name" value="Dihydropteroate synthase-like"/>
    <property type="match status" value="1"/>
</dbReference>
<dbReference type="PROSITE" id="PS00793">
    <property type="entry name" value="DHPS_2"/>
    <property type="match status" value="1"/>
</dbReference>
<dbReference type="InterPro" id="IPR006390">
    <property type="entry name" value="DHP_synth_dom"/>
</dbReference>
<comment type="catalytic activity">
    <reaction evidence="1">
        <text>(7,8-dihydropterin-6-yl)methyl diphosphate + 4-aminobenzoate = 7,8-dihydropteroate + diphosphate</text>
        <dbReference type="Rhea" id="RHEA:19949"/>
        <dbReference type="ChEBI" id="CHEBI:17836"/>
        <dbReference type="ChEBI" id="CHEBI:17839"/>
        <dbReference type="ChEBI" id="CHEBI:33019"/>
        <dbReference type="ChEBI" id="CHEBI:72950"/>
        <dbReference type="EC" id="2.5.1.15"/>
    </reaction>
</comment>
<dbReference type="AlphaFoldDB" id="A0A139BUG4"/>
<dbReference type="PANTHER" id="PTHR20941">
    <property type="entry name" value="FOLATE SYNTHESIS PROTEINS"/>
    <property type="match status" value="1"/>
</dbReference>
<dbReference type="Pfam" id="PF00809">
    <property type="entry name" value="Pterin_bind"/>
    <property type="match status" value="1"/>
</dbReference>
<dbReference type="GO" id="GO:0046656">
    <property type="term" value="P:folic acid biosynthetic process"/>
    <property type="evidence" value="ECO:0007669"/>
    <property type="project" value="UniProtKB-KW"/>
</dbReference>
<comment type="caution">
    <text evidence="10">The sequence shown here is derived from an EMBL/GenBank/DDBJ whole genome shotgun (WGS) entry which is preliminary data.</text>
</comment>
<sequence length="259" mass="27238">MGIVNATPDSFSDGGMHLQYGDMLSHAQQLIAEGADMLDIGGESTRPGARPVGVQEELDRVLPVIEGLRGAPVPLSIDTFKPEVMRAAIAAGVQMVNDINALQDTAALKLVADSNVAVCLMHKQGNPQTMQEQPFYQNVVAEVTAFLNERIMAAEIAGIRRARIVIDPGFGFGKTLEHNLALLRELGKLADLGVPVLAGLSRKSMLGALTGQVVGLRMPASVAAAIIAIQHGAGIVRVHDVRETVDALKILTAVNGGTA</sequence>
<dbReference type="GO" id="GO:0046654">
    <property type="term" value="P:tetrahydrofolate biosynthetic process"/>
    <property type="evidence" value="ECO:0007669"/>
    <property type="project" value="TreeGrafter"/>
</dbReference>
<dbReference type="GO" id="GO:0046872">
    <property type="term" value="F:metal ion binding"/>
    <property type="evidence" value="ECO:0007669"/>
    <property type="project" value="UniProtKB-KW"/>
</dbReference>
<keyword evidence="5" id="KW-0808">Transferase</keyword>
<dbReference type="Proteomes" id="UP000070578">
    <property type="component" value="Unassembled WGS sequence"/>
</dbReference>
<dbReference type="InterPro" id="IPR000489">
    <property type="entry name" value="Pterin-binding_dom"/>
</dbReference>
<dbReference type="SUPFAM" id="SSF51717">
    <property type="entry name" value="Dihydropteroate synthetase-like"/>
    <property type="match status" value="1"/>
</dbReference>
<comment type="pathway">
    <text evidence="3">Cofactor biosynthesis; tetrahydrofolate biosynthesis; 7,8-dihydrofolate from 2-amino-4-hydroxy-6-hydroxymethyl-7,8-dihydropteridine diphosphate and 4-aminobenzoate: step 1/2.</text>
</comment>
<accession>A0A139BUG4</accession>
<dbReference type="CDD" id="cd00739">
    <property type="entry name" value="DHPS"/>
    <property type="match status" value="1"/>
</dbReference>
<evidence type="ECO:0000256" key="6">
    <source>
        <dbReference type="ARBA" id="ARBA00022723"/>
    </source>
</evidence>
<dbReference type="GO" id="GO:0004156">
    <property type="term" value="F:dihydropteroate synthase activity"/>
    <property type="evidence" value="ECO:0007669"/>
    <property type="project" value="UniProtKB-EC"/>
</dbReference>
<evidence type="ECO:0000256" key="2">
    <source>
        <dbReference type="ARBA" id="ARBA00001946"/>
    </source>
</evidence>
<gene>
    <name evidence="10" type="ORF">AWT59_1265</name>
</gene>
<keyword evidence="8" id="KW-0289">Folate biosynthesis</keyword>
<keyword evidence="7" id="KW-0460">Magnesium</keyword>
<name>A0A139BUG4_9PROT</name>
<dbReference type="PATRIC" id="fig|1796491.3.peg.1380"/>
<dbReference type="EC" id="2.5.1.15" evidence="4"/>
<dbReference type="GO" id="GO:0005829">
    <property type="term" value="C:cytosol"/>
    <property type="evidence" value="ECO:0007669"/>
    <property type="project" value="TreeGrafter"/>
</dbReference>
<keyword evidence="6" id="KW-0479">Metal-binding</keyword>
<proteinExistence type="predicted"/>
<dbReference type="EMBL" id="LSLI01000024">
    <property type="protein sequence ID" value="KXS32602.1"/>
    <property type="molecule type" value="Genomic_DNA"/>
</dbReference>
<reference evidence="10 11" key="2">
    <citation type="submission" date="2016-03" db="EMBL/GenBank/DDBJ databases">
        <title>New uncultured bacterium of the family Gallionellaceae from acid mine drainage: description and reconstruction of genome based on metagenomic analysis of microbial community.</title>
        <authorList>
            <person name="Kadnikov V."/>
            <person name="Ivasenko D."/>
            <person name="Beletsky A."/>
            <person name="Mardanov A."/>
            <person name="Danilova E."/>
            <person name="Pimenov N."/>
            <person name="Karnachuk O."/>
            <person name="Ravin N."/>
        </authorList>
    </citation>
    <scope>NUCLEOTIDE SEQUENCE [LARGE SCALE GENOMIC DNA]</scope>
    <source>
        <strain evidence="10">ShG14-8</strain>
    </source>
</reference>
<protein>
    <recommendedName>
        <fullName evidence="4">dihydropteroate synthase</fullName>
        <ecNumber evidence="4">2.5.1.15</ecNumber>
    </recommendedName>
</protein>
<organism evidence="10 11">
    <name type="scientific">Candidatus Gallionella acididurans</name>
    <dbReference type="NCBI Taxonomy" id="1796491"/>
    <lineage>
        <taxon>Bacteria</taxon>
        <taxon>Pseudomonadati</taxon>
        <taxon>Pseudomonadota</taxon>
        <taxon>Betaproteobacteria</taxon>
        <taxon>Nitrosomonadales</taxon>
        <taxon>Gallionellaceae</taxon>
        <taxon>Gallionella</taxon>
    </lineage>
</organism>
<dbReference type="PANTHER" id="PTHR20941:SF1">
    <property type="entry name" value="FOLIC ACID SYNTHESIS PROTEIN FOL1"/>
    <property type="match status" value="1"/>
</dbReference>
<evidence type="ECO:0000313" key="10">
    <source>
        <dbReference type="EMBL" id="KXS32602.1"/>
    </source>
</evidence>
<evidence type="ECO:0000256" key="8">
    <source>
        <dbReference type="ARBA" id="ARBA00022909"/>
    </source>
</evidence>